<evidence type="ECO:0000259" key="2">
    <source>
        <dbReference type="Pfam" id="PF00892"/>
    </source>
</evidence>
<dbReference type="SUPFAM" id="SSF103481">
    <property type="entry name" value="Multidrug resistance efflux transporter EmrE"/>
    <property type="match status" value="2"/>
</dbReference>
<evidence type="ECO:0000313" key="4">
    <source>
        <dbReference type="Proteomes" id="UP001596978"/>
    </source>
</evidence>
<feature type="transmembrane region" description="Helical" evidence="1">
    <location>
        <begin position="31"/>
        <end position="52"/>
    </location>
</feature>
<feature type="transmembrane region" description="Helical" evidence="1">
    <location>
        <begin position="264"/>
        <end position="283"/>
    </location>
</feature>
<dbReference type="Proteomes" id="UP001596978">
    <property type="component" value="Unassembled WGS sequence"/>
</dbReference>
<feature type="transmembrane region" description="Helical" evidence="1">
    <location>
        <begin position="72"/>
        <end position="89"/>
    </location>
</feature>
<organism evidence="3 4">
    <name type="scientific">Sungkyunkwania multivorans</name>
    <dbReference type="NCBI Taxonomy" id="1173618"/>
    <lineage>
        <taxon>Bacteria</taxon>
        <taxon>Pseudomonadati</taxon>
        <taxon>Bacteroidota</taxon>
        <taxon>Flavobacteriia</taxon>
        <taxon>Flavobacteriales</taxon>
        <taxon>Flavobacteriaceae</taxon>
        <taxon>Sungkyunkwania</taxon>
    </lineage>
</organism>
<feature type="transmembrane region" description="Helical" evidence="1">
    <location>
        <begin position="181"/>
        <end position="201"/>
    </location>
</feature>
<reference evidence="4" key="1">
    <citation type="journal article" date="2019" name="Int. J. Syst. Evol. Microbiol.">
        <title>The Global Catalogue of Microorganisms (GCM) 10K type strain sequencing project: providing services to taxonomists for standard genome sequencing and annotation.</title>
        <authorList>
            <consortium name="The Broad Institute Genomics Platform"/>
            <consortium name="The Broad Institute Genome Sequencing Center for Infectious Disease"/>
            <person name="Wu L."/>
            <person name="Ma J."/>
        </authorList>
    </citation>
    <scope>NUCLEOTIDE SEQUENCE [LARGE SCALE GENOMIC DNA]</scope>
    <source>
        <strain evidence="4">CCUG 62952</strain>
    </source>
</reference>
<name>A0ABW3CXS2_9FLAO</name>
<feature type="transmembrane region" description="Helical" evidence="1">
    <location>
        <begin position="149"/>
        <end position="169"/>
    </location>
</feature>
<keyword evidence="4" id="KW-1185">Reference proteome</keyword>
<dbReference type="EMBL" id="JBHTJH010000005">
    <property type="protein sequence ID" value="MFD0862478.1"/>
    <property type="molecule type" value="Genomic_DNA"/>
</dbReference>
<dbReference type="Pfam" id="PF00892">
    <property type="entry name" value="EamA"/>
    <property type="match status" value="2"/>
</dbReference>
<feature type="transmembrane region" description="Helical" evidence="1">
    <location>
        <begin position="7"/>
        <end position="25"/>
    </location>
</feature>
<dbReference type="PANTHER" id="PTHR22911">
    <property type="entry name" value="ACYL-MALONYL CONDENSING ENZYME-RELATED"/>
    <property type="match status" value="1"/>
</dbReference>
<feature type="transmembrane region" description="Helical" evidence="1">
    <location>
        <begin position="237"/>
        <end position="258"/>
    </location>
</feature>
<evidence type="ECO:0000256" key="1">
    <source>
        <dbReference type="SAM" id="Phobius"/>
    </source>
</evidence>
<feature type="domain" description="EamA" evidence="2">
    <location>
        <begin position="16"/>
        <end position="139"/>
    </location>
</feature>
<protein>
    <submittedName>
        <fullName evidence="3">DMT family transporter</fullName>
    </submittedName>
</protein>
<sequence>MTTKKQYLIRVLELNLATLLISTSGPLGKYIALPPMLTILCRALLAVFFLYLFCKFKRYKLKLNSPSDTIKILFNGFLMGGHWVLYFYALQLSNVAIGMLSIFTYPVITAFLEPIILKTKFQSIHILLAILVLLGIYFLVPDFSFENRYTIAVLCGIASAFCYALRNLFMKPHVKIYNGSVLMLYQLIAIALMTLPALFLYPEEDVVSYGISLIMLALITTTMGHTLFLMSFRHFSITTASIISSIQPVYGIILGMLFLSEFPAITTLLGGAMIIVAVIVESLRTLRQSR</sequence>
<feature type="domain" description="EamA" evidence="2">
    <location>
        <begin position="151"/>
        <end position="280"/>
    </location>
</feature>
<feature type="transmembrane region" description="Helical" evidence="1">
    <location>
        <begin position="95"/>
        <end position="112"/>
    </location>
</feature>
<gene>
    <name evidence="3" type="ORF">ACFQ1M_09660</name>
</gene>
<feature type="transmembrane region" description="Helical" evidence="1">
    <location>
        <begin position="207"/>
        <end position="230"/>
    </location>
</feature>
<dbReference type="PANTHER" id="PTHR22911:SF79">
    <property type="entry name" value="MOBA-LIKE NTP TRANSFERASE DOMAIN-CONTAINING PROTEIN"/>
    <property type="match status" value="1"/>
</dbReference>
<dbReference type="RefSeq" id="WP_386407538.1">
    <property type="nucleotide sequence ID" value="NZ_JBHTJH010000005.1"/>
</dbReference>
<proteinExistence type="predicted"/>
<comment type="caution">
    <text evidence="3">The sequence shown here is derived from an EMBL/GenBank/DDBJ whole genome shotgun (WGS) entry which is preliminary data.</text>
</comment>
<dbReference type="InterPro" id="IPR037185">
    <property type="entry name" value="EmrE-like"/>
</dbReference>
<keyword evidence="1" id="KW-0812">Transmembrane</keyword>
<feature type="transmembrane region" description="Helical" evidence="1">
    <location>
        <begin position="124"/>
        <end position="143"/>
    </location>
</feature>
<keyword evidence="1" id="KW-0472">Membrane</keyword>
<keyword evidence="1" id="KW-1133">Transmembrane helix</keyword>
<evidence type="ECO:0000313" key="3">
    <source>
        <dbReference type="EMBL" id="MFD0862478.1"/>
    </source>
</evidence>
<accession>A0ABW3CXS2</accession>
<dbReference type="InterPro" id="IPR000620">
    <property type="entry name" value="EamA_dom"/>
</dbReference>